<name>A0AAV1I174_9CHLO</name>
<keyword evidence="1" id="KW-1133">Transmembrane helix</keyword>
<protein>
    <submittedName>
        <fullName evidence="2">Uncharacterized protein</fullName>
    </submittedName>
</protein>
<proteinExistence type="predicted"/>
<reference evidence="2 3" key="1">
    <citation type="submission" date="2023-10" db="EMBL/GenBank/DDBJ databases">
        <authorList>
            <person name="Maclean D."/>
            <person name="Macfadyen A."/>
        </authorList>
    </citation>
    <scope>NUCLEOTIDE SEQUENCE [LARGE SCALE GENOMIC DNA]</scope>
</reference>
<sequence length="149" mass="16122">MKNSFYLTVIQATAGILVLHFLLKNLQRHPVQDPPARPVQIAAVEMPEMRTSLYDYANSLPPPMAPDESLLRNVDSADTITPVADSVVFPPPVDASGLSALAMTAKQESESIEDRVMNGAEVFDGVHGFEPGVQQLYDVAFPMSLGGKL</sequence>
<dbReference type="Proteomes" id="UP001314263">
    <property type="component" value="Unassembled WGS sequence"/>
</dbReference>
<evidence type="ECO:0000256" key="1">
    <source>
        <dbReference type="SAM" id="Phobius"/>
    </source>
</evidence>
<gene>
    <name evidence="2" type="ORF">CVIRNUC_004331</name>
</gene>
<keyword evidence="3" id="KW-1185">Reference proteome</keyword>
<evidence type="ECO:0000313" key="3">
    <source>
        <dbReference type="Proteomes" id="UP001314263"/>
    </source>
</evidence>
<comment type="caution">
    <text evidence="2">The sequence shown here is derived from an EMBL/GenBank/DDBJ whole genome shotgun (WGS) entry which is preliminary data.</text>
</comment>
<dbReference type="AlphaFoldDB" id="A0AAV1I174"/>
<feature type="transmembrane region" description="Helical" evidence="1">
    <location>
        <begin position="6"/>
        <end position="23"/>
    </location>
</feature>
<dbReference type="EMBL" id="CAUYUE010000005">
    <property type="protein sequence ID" value="CAK0776020.1"/>
    <property type="molecule type" value="Genomic_DNA"/>
</dbReference>
<organism evidence="2 3">
    <name type="scientific">Coccomyxa viridis</name>
    <dbReference type="NCBI Taxonomy" id="1274662"/>
    <lineage>
        <taxon>Eukaryota</taxon>
        <taxon>Viridiplantae</taxon>
        <taxon>Chlorophyta</taxon>
        <taxon>core chlorophytes</taxon>
        <taxon>Trebouxiophyceae</taxon>
        <taxon>Trebouxiophyceae incertae sedis</taxon>
        <taxon>Coccomyxaceae</taxon>
        <taxon>Coccomyxa</taxon>
    </lineage>
</organism>
<evidence type="ECO:0000313" key="2">
    <source>
        <dbReference type="EMBL" id="CAK0776020.1"/>
    </source>
</evidence>
<accession>A0AAV1I174</accession>
<keyword evidence="1" id="KW-0472">Membrane</keyword>
<keyword evidence="1" id="KW-0812">Transmembrane</keyword>